<feature type="domain" description="Mammalian cell entry C-terminal" evidence="4">
    <location>
        <begin position="124"/>
        <end position="336"/>
    </location>
</feature>
<dbReference type="EMBL" id="BAAAOR010000025">
    <property type="protein sequence ID" value="GAA1527819.1"/>
    <property type="molecule type" value="Genomic_DNA"/>
</dbReference>
<evidence type="ECO:0000313" key="5">
    <source>
        <dbReference type="EMBL" id="GAA1527819.1"/>
    </source>
</evidence>
<keyword evidence="2" id="KW-1133">Transmembrane helix</keyword>
<dbReference type="RefSeq" id="WP_141003884.1">
    <property type="nucleotide sequence ID" value="NZ_BAAAOR010000025.1"/>
</dbReference>
<dbReference type="PANTHER" id="PTHR33371">
    <property type="entry name" value="INTERMEMBRANE PHOSPHOLIPID TRANSPORT SYSTEM BINDING PROTEIN MLAD-RELATED"/>
    <property type="match status" value="1"/>
</dbReference>
<protein>
    <submittedName>
        <fullName evidence="5">MCE family protein</fullName>
    </submittedName>
</protein>
<sequence>MRGLGSPGRVRDLLVGVCALALAVAGLAVAYLAYQRVLVPSETVTLRTDVVGNAMQSGSDVKLNGVPVGRVERIRATEDGAALSLALDPGVLHLLPDNVVARLLPKTLFGERYVALVEPADPSGNRLRAGDVIHQDDSAEAAELQQVLDELLPVMKAIQPDKLAAMMGEFAEMLRGNGEEIGDTMALWQRYLTKLEPLVPQMADDLVRLGRVAEEWNVAAPDLLDALATMTTSAELLVDKQTQLRDVYASVIGSADTTAGWVGKNHQTITVLSKESRRALRATAPYASQFPCLFRAVRDYIPKMEQALGKGAGEPGLHAVLQVVPTRSRYLAGQDKVTYTKGTPKPRCPYVTGQVGTTPAPRVTLPGAAEADAVWPATSTPSDAASTDDPEAPAAIGPPPGATVQSYEYAMTGLGEANSPGENQLIAELIAPTQGMAPGDYPAWSSLLLGPTLRNTKVVLK</sequence>
<feature type="transmembrane region" description="Helical" evidence="2">
    <location>
        <begin position="12"/>
        <end position="34"/>
    </location>
</feature>
<organism evidence="5 6">
    <name type="scientific">Nocardioides humi</name>
    <dbReference type="NCBI Taxonomy" id="449461"/>
    <lineage>
        <taxon>Bacteria</taxon>
        <taxon>Bacillati</taxon>
        <taxon>Actinomycetota</taxon>
        <taxon>Actinomycetes</taxon>
        <taxon>Propionibacteriales</taxon>
        <taxon>Nocardioidaceae</taxon>
        <taxon>Nocardioides</taxon>
    </lineage>
</organism>
<evidence type="ECO:0000256" key="2">
    <source>
        <dbReference type="SAM" id="Phobius"/>
    </source>
</evidence>
<evidence type="ECO:0000313" key="6">
    <source>
        <dbReference type="Proteomes" id="UP001500842"/>
    </source>
</evidence>
<accession>A0ABN2AXQ0</accession>
<feature type="region of interest" description="Disordered" evidence="1">
    <location>
        <begin position="374"/>
        <end position="401"/>
    </location>
</feature>
<dbReference type="InterPro" id="IPR052336">
    <property type="entry name" value="MlaD_Phospholipid_Transporter"/>
</dbReference>
<evidence type="ECO:0000259" key="4">
    <source>
        <dbReference type="Pfam" id="PF11887"/>
    </source>
</evidence>
<evidence type="ECO:0000259" key="3">
    <source>
        <dbReference type="Pfam" id="PF02470"/>
    </source>
</evidence>
<keyword evidence="6" id="KW-1185">Reference proteome</keyword>
<dbReference type="PANTHER" id="PTHR33371:SF19">
    <property type="entry name" value="MCE-FAMILY PROTEIN MCE4A"/>
    <property type="match status" value="1"/>
</dbReference>
<evidence type="ECO:0000256" key="1">
    <source>
        <dbReference type="SAM" id="MobiDB-lite"/>
    </source>
</evidence>
<dbReference type="Pfam" id="PF02470">
    <property type="entry name" value="MlaD"/>
    <property type="match status" value="1"/>
</dbReference>
<dbReference type="Proteomes" id="UP001500842">
    <property type="component" value="Unassembled WGS sequence"/>
</dbReference>
<comment type="caution">
    <text evidence="5">The sequence shown here is derived from an EMBL/GenBank/DDBJ whole genome shotgun (WGS) entry which is preliminary data.</text>
</comment>
<feature type="domain" description="Mce/MlaD" evidence="3">
    <location>
        <begin position="41"/>
        <end position="117"/>
    </location>
</feature>
<reference evidence="5 6" key="1">
    <citation type="journal article" date="2019" name="Int. J. Syst. Evol. Microbiol.">
        <title>The Global Catalogue of Microorganisms (GCM) 10K type strain sequencing project: providing services to taxonomists for standard genome sequencing and annotation.</title>
        <authorList>
            <consortium name="The Broad Institute Genomics Platform"/>
            <consortium name="The Broad Institute Genome Sequencing Center for Infectious Disease"/>
            <person name="Wu L."/>
            <person name="Ma J."/>
        </authorList>
    </citation>
    <scope>NUCLEOTIDE SEQUENCE [LARGE SCALE GENOMIC DNA]</scope>
    <source>
        <strain evidence="5 6">JCM 14942</strain>
    </source>
</reference>
<keyword evidence="2" id="KW-0812">Transmembrane</keyword>
<dbReference type="NCBIfam" id="TIGR00996">
    <property type="entry name" value="Mtu_fam_mce"/>
    <property type="match status" value="1"/>
</dbReference>
<dbReference type="InterPro" id="IPR003399">
    <property type="entry name" value="Mce/MlaD"/>
</dbReference>
<keyword evidence="2" id="KW-0472">Membrane</keyword>
<name>A0ABN2AXQ0_9ACTN</name>
<gene>
    <name evidence="5" type="ORF">GCM10009788_34000</name>
</gene>
<dbReference type="InterPro" id="IPR005693">
    <property type="entry name" value="Mce"/>
</dbReference>
<proteinExistence type="predicted"/>
<dbReference type="InterPro" id="IPR024516">
    <property type="entry name" value="Mce_C"/>
</dbReference>
<dbReference type="Pfam" id="PF11887">
    <property type="entry name" value="Mce4_CUP1"/>
    <property type="match status" value="1"/>
</dbReference>